<feature type="compositionally biased region" description="Pro residues" evidence="1">
    <location>
        <begin position="95"/>
        <end position="107"/>
    </location>
</feature>
<feature type="region of interest" description="Disordered" evidence="1">
    <location>
        <begin position="89"/>
        <end position="132"/>
    </location>
</feature>
<sequence length="132" mass="14708">MIGRPSRAPGRHRDGQAIVSEVYRRLWDGPAREQAKQLDEKWPEWTVFYSLGNRRFYAVAGWSAPQPVLVESDTAEGLEALMYEEEMARVARGEAPPPAPVSPPPPSRRGGILSQAHAAAPQPSRHPYRRVA</sequence>
<gene>
    <name evidence="2" type="ORF">GCM10017600_07530</name>
</gene>
<reference evidence="2" key="2">
    <citation type="submission" date="2023-01" db="EMBL/GenBank/DDBJ databases">
        <authorList>
            <person name="Sun Q."/>
            <person name="Evtushenko L."/>
        </authorList>
    </citation>
    <scope>NUCLEOTIDE SEQUENCE</scope>
    <source>
        <strain evidence="2">VKM Ac-2007</strain>
    </source>
</reference>
<evidence type="ECO:0000313" key="3">
    <source>
        <dbReference type="Proteomes" id="UP001143474"/>
    </source>
</evidence>
<accession>A0A9W6MB71</accession>
<proteinExistence type="predicted"/>
<reference evidence="2" key="1">
    <citation type="journal article" date="2014" name="Int. J. Syst. Evol. Microbiol.">
        <title>Complete genome sequence of Corynebacterium casei LMG S-19264T (=DSM 44701T), isolated from a smear-ripened cheese.</title>
        <authorList>
            <consortium name="US DOE Joint Genome Institute (JGI-PGF)"/>
            <person name="Walter F."/>
            <person name="Albersmeier A."/>
            <person name="Kalinowski J."/>
            <person name="Ruckert C."/>
        </authorList>
    </citation>
    <scope>NUCLEOTIDE SEQUENCE</scope>
    <source>
        <strain evidence="2">VKM Ac-2007</strain>
    </source>
</reference>
<dbReference type="Proteomes" id="UP001143474">
    <property type="component" value="Unassembled WGS sequence"/>
</dbReference>
<evidence type="ECO:0000313" key="2">
    <source>
        <dbReference type="EMBL" id="GLK07348.1"/>
    </source>
</evidence>
<dbReference type="EMBL" id="BSEV01000001">
    <property type="protein sequence ID" value="GLK07348.1"/>
    <property type="molecule type" value="Genomic_DNA"/>
</dbReference>
<name>A0A9W6MB71_9ACTN</name>
<keyword evidence="3" id="KW-1185">Reference proteome</keyword>
<organism evidence="2 3">
    <name type="scientific">Streptosporangium carneum</name>
    <dbReference type="NCBI Taxonomy" id="47481"/>
    <lineage>
        <taxon>Bacteria</taxon>
        <taxon>Bacillati</taxon>
        <taxon>Actinomycetota</taxon>
        <taxon>Actinomycetes</taxon>
        <taxon>Streptosporangiales</taxon>
        <taxon>Streptosporangiaceae</taxon>
        <taxon>Streptosporangium</taxon>
    </lineage>
</organism>
<comment type="caution">
    <text evidence="2">The sequence shown here is derived from an EMBL/GenBank/DDBJ whole genome shotgun (WGS) entry which is preliminary data.</text>
</comment>
<evidence type="ECO:0000256" key="1">
    <source>
        <dbReference type="SAM" id="MobiDB-lite"/>
    </source>
</evidence>
<dbReference type="AlphaFoldDB" id="A0A9W6MB71"/>
<protein>
    <submittedName>
        <fullName evidence="2">Uncharacterized protein</fullName>
    </submittedName>
</protein>
<dbReference type="RefSeq" id="WP_271215890.1">
    <property type="nucleotide sequence ID" value="NZ_BAAAVD010000006.1"/>
</dbReference>